<gene>
    <name evidence="1" type="ORF">MPNT_170015</name>
</gene>
<keyword evidence="2" id="KW-1185">Reference proteome</keyword>
<dbReference type="AlphaFoldDB" id="A0A8J2BNS8"/>
<evidence type="ECO:0000313" key="1">
    <source>
        <dbReference type="EMBL" id="CAF0694628.1"/>
    </source>
</evidence>
<evidence type="ECO:0000313" key="2">
    <source>
        <dbReference type="Proteomes" id="UP000663859"/>
    </source>
</evidence>
<dbReference type="EMBL" id="CAJNOB010000009">
    <property type="protein sequence ID" value="CAF0694628.1"/>
    <property type="molecule type" value="Genomic_DNA"/>
</dbReference>
<proteinExistence type="predicted"/>
<accession>A0A8J2BNS8</accession>
<dbReference type="Proteomes" id="UP000663859">
    <property type="component" value="Unassembled WGS sequence"/>
</dbReference>
<protein>
    <submittedName>
        <fullName evidence="1">Uncharacterized protein</fullName>
    </submittedName>
</protein>
<sequence>MFLKVFYKNPWSQKAQPAKGIGRTSPFALFFLEEFHEPYPSRSPTWVGPKGGWVGKTIGVPVC</sequence>
<comment type="caution">
    <text evidence="1">The sequence shown here is derived from an EMBL/GenBank/DDBJ whole genome shotgun (WGS) entry which is preliminary data.</text>
</comment>
<organism evidence="1 2">
    <name type="scientific">Candidatus Methylacidithermus pantelleriae</name>
    <dbReference type="NCBI Taxonomy" id="2744239"/>
    <lineage>
        <taxon>Bacteria</taxon>
        <taxon>Pseudomonadati</taxon>
        <taxon>Verrucomicrobiota</taxon>
        <taxon>Methylacidiphilae</taxon>
        <taxon>Methylacidiphilales</taxon>
        <taxon>Methylacidiphilaceae</taxon>
        <taxon>Candidatus Methylacidithermus</taxon>
    </lineage>
</organism>
<name>A0A8J2BNS8_9BACT</name>
<reference evidence="1" key="1">
    <citation type="submission" date="2021-02" db="EMBL/GenBank/DDBJ databases">
        <authorList>
            <person name="Cremers G."/>
            <person name="Picone N."/>
        </authorList>
    </citation>
    <scope>NUCLEOTIDE SEQUENCE</scope>
    <source>
        <strain evidence="1">PQ17</strain>
    </source>
</reference>